<protein>
    <submittedName>
        <fullName evidence="1">Uncharacterized protein</fullName>
    </submittedName>
</protein>
<name>A0ACB8TAZ0_9AGAM</name>
<keyword evidence="2" id="KW-1185">Reference proteome</keyword>
<dbReference type="EMBL" id="MU277195">
    <property type="protein sequence ID" value="KAI0065341.1"/>
    <property type="molecule type" value="Genomic_DNA"/>
</dbReference>
<evidence type="ECO:0000313" key="1">
    <source>
        <dbReference type="EMBL" id="KAI0065341.1"/>
    </source>
</evidence>
<evidence type="ECO:0000313" key="2">
    <source>
        <dbReference type="Proteomes" id="UP000814140"/>
    </source>
</evidence>
<proteinExistence type="predicted"/>
<accession>A0ACB8TAZ0</accession>
<sequence>MSTSTNCDGALYDNVSTISLLSLILSPPLHHVAPSPTVSLFGISPHVLASQKHPFCDRFEGRLIRLRVG</sequence>
<organism evidence="1 2">
    <name type="scientific">Artomyces pyxidatus</name>
    <dbReference type="NCBI Taxonomy" id="48021"/>
    <lineage>
        <taxon>Eukaryota</taxon>
        <taxon>Fungi</taxon>
        <taxon>Dikarya</taxon>
        <taxon>Basidiomycota</taxon>
        <taxon>Agaricomycotina</taxon>
        <taxon>Agaricomycetes</taxon>
        <taxon>Russulales</taxon>
        <taxon>Auriscalpiaceae</taxon>
        <taxon>Artomyces</taxon>
    </lineage>
</organism>
<gene>
    <name evidence="1" type="ORF">BV25DRAFT_1821729</name>
</gene>
<reference evidence="1" key="1">
    <citation type="submission" date="2021-03" db="EMBL/GenBank/DDBJ databases">
        <authorList>
            <consortium name="DOE Joint Genome Institute"/>
            <person name="Ahrendt S."/>
            <person name="Looney B.P."/>
            <person name="Miyauchi S."/>
            <person name="Morin E."/>
            <person name="Drula E."/>
            <person name="Courty P.E."/>
            <person name="Chicoki N."/>
            <person name="Fauchery L."/>
            <person name="Kohler A."/>
            <person name="Kuo A."/>
            <person name="Labutti K."/>
            <person name="Pangilinan J."/>
            <person name="Lipzen A."/>
            <person name="Riley R."/>
            <person name="Andreopoulos W."/>
            <person name="He G."/>
            <person name="Johnson J."/>
            <person name="Barry K.W."/>
            <person name="Grigoriev I.V."/>
            <person name="Nagy L."/>
            <person name="Hibbett D."/>
            <person name="Henrissat B."/>
            <person name="Matheny P.B."/>
            <person name="Labbe J."/>
            <person name="Martin F."/>
        </authorList>
    </citation>
    <scope>NUCLEOTIDE SEQUENCE</scope>
    <source>
        <strain evidence="1">HHB10654</strain>
    </source>
</reference>
<dbReference type="Proteomes" id="UP000814140">
    <property type="component" value="Unassembled WGS sequence"/>
</dbReference>
<comment type="caution">
    <text evidence="1">The sequence shown here is derived from an EMBL/GenBank/DDBJ whole genome shotgun (WGS) entry which is preliminary data.</text>
</comment>
<reference evidence="1" key="2">
    <citation type="journal article" date="2022" name="New Phytol.">
        <title>Evolutionary transition to the ectomycorrhizal habit in the genomes of a hyperdiverse lineage of mushroom-forming fungi.</title>
        <authorList>
            <person name="Looney B."/>
            <person name="Miyauchi S."/>
            <person name="Morin E."/>
            <person name="Drula E."/>
            <person name="Courty P.E."/>
            <person name="Kohler A."/>
            <person name="Kuo A."/>
            <person name="LaButti K."/>
            <person name="Pangilinan J."/>
            <person name="Lipzen A."/>
            <person name="Riley R."/>
            <person name="Andreopoulos W."/>
            <person name="He G."/>
            <person name="Johnson J."/>
            <person name="Nolan M."/>
            <person name="Tritt A."/>
            <person name="Barry K.W."/>
            <person name="Grigoriev I.V."/>
            <person name="Nagy L.G."/>
            <person name="Hibbett D."/>
            <person name="Henrissat B."/>
            <person name="Matheny P.B."/>
            <person name="Labbe J."/>
            <person name="Martin F.M."/>
        </authorList>
    </citation>
    <scope>NUCLEOTIDE SEQUENCE</scope>
    <source>
        <strain evidence="1">HHB10654</strain>
    </source>
</reference>